<evidence type="ECO:0000313" key="3">
    <source>
        <dbReference type="Proteomes" id="UP000005090"/>
    </source>
</evidence>
<dbReference type="AlphaFoldDB" id="H8GHN5"/>
<evidence type="ECO:0000313" key="2">
    <source>
        <dbReference type="EMBL" id="EIC31353.1"/>
    </source>
</evidence>
<dbReference type="RefSeq" id="WP_005374656.1">
    <property type="nucleotide sequence ID" value="NZ_CM001475.1"/>
</dbReference>
<protein>
    <recommendedName>
        <fullName evidence="4">Copper oxidase</fullName>
    </recommendedName>
</protein>
<dbReference type="eggNOG" id="COG3794">
    <property type="taxonomic scope" value="Bacteria"/>
</dbReference>
<sequence>MKVVKITTFAAALWLLGISGWPVHAEMMHHPGMMMDETGMIMNANPDRLPRDCPQISETVELTIRAGHEHAKKFPGRMFAYDRQEWNVKPCAKINITFINDDHVRHQMMIHGLPGYLYPEGMLHLELFGHGQLKASMIVPSRKKTYLVHCELPQHQEKGMKAQLKVDGGDGDLPSIPGLTDPVRADLYPVDWNRQHIGMVLFSILIGTLAPLLLRLRIGKK</sequence>
<organism evidence="2 3">
    <name type="scientific">Methylomicrobium album BG8</name>
    <dbReference type="NCBI Taxonomy" id="686340"/>
    <lineage>
        <taxon>Bacteria</taxon>
        <taxon>Pseudomonadati</taxon>
        <taxon>Pseudomonadota</taxon>
        <taxon>Gammaproteobacteria</taxon>
        <taxon>Methylococcales</taxon>
        <taxon>Methylococcaceae</taxon>
        <taxon>Methylomicrobium</taxon>
    </lineage>
</organism>
<dbReference type="HOGENOM" id="CLU_1164773_0_0_6"/>
<gene>
    <name evidence="2" type="ORF">Metal_3708</name>
</gene>
<name>H8GHN5_METAL</name>
<evidence type="ECO:0008006" key="4">
    <source>
        <dbReference type="Google" id="ProtNLM"/>
    </source>
</evidence>
<dbReference type="Gene3D" id="2.60.40.420">
    <property type="entry name" value="Cupredoxins - blue copper proteins"/>
    <property type="match status" value="1"/>
</dbReference>
<keyword evidence="1" id="KW-0472">Membrane</keyword>
<proteinExistence type="predicted"/>
<evidence type="ECO:0000256" key="1">
    <source>
        <dbReference type="SAM" id="Phobius"/>
    </source>
</evidence>
<accession>H8GHN5</accession>
<keyword evidence="1" id="KW-1133">Transmembrane helix</keyword>
<dbReference type="Proteomes" id="UP000005090">
    <property type="component" value="Chromosome"/>
</dbReference>
<dbReference type="EMBL" id="CM001475">
    <property type="protein sequence ID" value="EIC31353.1"/>
    <property type="molecule type" value="Genomic_DNA"/>
</dbReference>
<reference evidence="2 3" key="1">
    <citation type="journal article" date="2013" name="Genome Announc.">
        <title>Genome Sequence of the Obligate Gammaproteobacterial Methanotroph Methylomicrobium album Strain BG8.</title>
        <authorList>
            <person name="Kits K.D."/>
            <person name="Kalyuzhnaya M.G."/>
            <person name="Klotz M.G."/>
            <person name="Jetten M.S."/>
            <person name="Op den Camp H.J."/>
            <person name="Vuilleumier S."/>
            <person name="Bringel F."/>
            <person name="Dispirito A.A."/>
            <person name="Murrell J.C."/>
            <person name="Bruce D."/>
            <person name="Cheng J.F."/>
            <person name="Copeland A."/>
            <person name="Goodwin L."/>
            <person name="Hauser L."/>
            <person name="Lajus A."/>
            <person name="Land M.L."/>
            <person name="Lapidus A."/>
            <person name="Lucas S."/>
            <person name="Medigue C."/>
            <person name="Pitluck S."/>
            <person name="Woyke T."/>
            <person name="Zeytun A."/>
            <person name="Stein L.Y."/>
        </authorList>
    </citation>
    <scope>NUCLEOTIDE SEQUENCE [LARGE SCALE GENOMIC DNA]</scope>
    <source>
        <strain evidence="2 3">BG8</strain>
    </source>
</reference>
<dbReference type="STRING" id="686340.Metal_3708"/>
<dbReference type="InterPro" id="IPR008972">
    <property type="entry name" value="Cupredoxin"/>
</dbReference>
<keyword evidence="1" id="KW-0812">Transmembrane</keyword>
<feature type="transmembrane region" description="Helical" evidence="1">
    <location>
        <begin position="197"/>
        <end position="216"/>
    </location>
</feature>
<keyword evidence="3" id="KW-1185">Reference proteome</keyword>
<dbReference type="SUPFAM" id="SSF49503">
    <property type="entry name" value="Cupredoxins"/>
    <property type="match status" value="1"/>
</dbReference>